<organism evidence="1">
    <name type="scientific">Tetrahymena thermophila</name>
    <dbReference type="NCBI Taxonomy" id="5911"/>
    <lineage>
        <taxon>Eukaryota</taxon>
        <taxon>Sar</taxon>
        <taxon>Alveolata</taxon>
        <taxon>Ciliophora</taxon>
        <taxon>Intramacronucleata</taxon>
        <taxon>Oligohymenophorea</taxon>
        <taxon>Hymenostomatida</taxon>
        <taxon>Tetrahymenina</taxon>
        <taxon>Tetrahymenidae</taxon>
        <taxon>Tetrahymena</taxon>
    </lineage>
</organism>
<sequence>MNFKNCIFCEETKFSVCRGQIYCIECATVQPRYLVNDFLSYQIKKTVKKNYQKKGVKQQMKTEYYNIIKEFDVEGSKELIDQIIDLNENFFNACKEIFFSIVGKKEIKESFFKRNYFINQNVVLFFVLVQLKRFDVLDKIIERFKYSESLKLKKIYLEQKDKIDLRKIKNKKIEFILNLLNHQESVLESQEEESDISLLVNSI</sequence>
<reference evidence="1" key="1">
    <citation type="journal article" date="2002" name="Nucleic Acids Res.">
        <title>A novel family of mobile genetic elements is limited to the germline genome in Tetrahymena thermophila.</title>
        <authorList>
            <person name="Wuitschick J.D."/>
            <person name="Gershan J.A."/>
            <person name="Lochowicz A.J."/>
            <person name="Li S."/>
            <person name="Karrer K.M."/>
        </authorList>
    </citation>
    <scope>NUCLEOTIDE SEQUENCE</scope>
</reference>
<dbReference type="EMBL" id="AF451862">
    <property type="protein sequence ID" value="AAL73457.1"/>
    <property type="molecule type" value="Genomic_DNA"/>
</dbReference>
<evidence type="ECO:0000313" key="1">
    <source>
        <dbReference type="EMBL" id="AAL73457.1"/>
    </source>
</evidence>
<name>Q8WRC2_TETTH</name>
<proteinExistence type="predicted"/>
<accession>Q8WRC2</accession>
<dbReference type="AlphaFoldDB" id="Q8WRC2"/>
<protein>
    <submittedName>
        <fullName evidence="1">Tlr 7Rp protein</fullName>
    </submittedName>
</protein>